<comment type="caution">
    <text evidence="1">The sequence shown here is derived from an EMBL/GenBank/DDBJ whole genome shotgun (WGS) entry which is preliminary data.</text>
</comment>
<gene>
    <name evidence="1" type="ORF">Salat_1657000</name>
</gene>
<proteinExistence type="predicted"/>
<evidence type="ECO:0000313" key="1">
    <source>
        <dbReference type="EMBL" id="KAK4424634.1"/>
    </source>
</evidence>
<name>A0AAE1Y766_9LAMI</name>
<accession>A0AAE1Y766</accession>
<dbReference type="AlphaFoldDB" id="A0AAE1Y766"/>
<dbReference type="EMBL" id="JACGWO010000006">
    <property type="protein sequence ID" value="KAK4424634.1"/>
    <property type="molecule type" value="Genomic_DNA"/>
</dbReference>
<dbReference type="Proteomes" id="UP001293254">
    <property type="component" value="Unassembled WGS sequence"/>
</dbReference>
<evidence type="ECO:0000313" key="2">
    <source>
        <dbReference type="Proteomes" id="UP001293254"/>
    </source>
</evidence>
<sequence>MWFFYSIHNVSSFILTLPKVSVPVIHRPLRALHWILCMGFEDSTPLSEYLDDFSSSKESNQGAKKSVGSKGQEAGCFRHVVYNPISLSTWAVSRSALCVRANAQLGTFSEHICCVVCPQGLW</sequence>
<organism evidence="1 2">
    <name type="scientific">Sesamum alatum</name>
    <dbReference type="NCBI Taxonomy" id="300844"/>
    <lineage>
        <taxon>Eukaryota</taxon>
        <taxon>Viridiplantae</taxon>
        <taxon>Streptophyta</taxon>
        <taxon>Embryophyta</taxon>
        <taxon>Tracheophyta</taxon>
        <taxon>Spermatophyta</taxon>
        <taxon>Magnoliopsida</taxon>
        <taxon>eudicotyledons</taxon>
        <taxon>Gunneridae</taxon>
        <taxon>Pentapetalae</taxon>
        <taxon>asterids</taxon>
        <taxon>lamiids</taxon>
        <taxon>Lamiales</taxon>
        <taxon>Pedaliaceae</taxon>
        <taxon>Sesamum</taxon>
    </lineage>
</organism>
<reference evidence="1" key="1">
    <citation type="submission" date="2020-06" db="EMBL/GenBank/DDBJ databases">
        <authorList>
            <person name="Li T."/>
            <person name="Hu X."/>
            <person name="Zhang T."/>
            <person name="Song X."/>
            <person name="Zhang H."/>
            <person name="Dai N."/>
            <person name="Sheng W."/>
            <person name="Hou X."/>
            <person name="Wei L."/>
        </authorList>
    </citation>
    <scope>NUCLEOTIDE SEQUENCE</scope>
    <source>
        <strain evidence="1">3651</strain>
        <tissue evidence="1">Leaf</tissue>
    </source>
</reference>
<keyword evidence="2" id="KW-1185">Reference proteome</keyword>
<reference evidence="1" key="2">
    <citation type="journal article" date="2024" name="Plant">
        <title>Genomic evolution and insights into agronomic trait innovations of Sesamum species.</title>
        <authorList>
            <person name="Miao H."/>
            <person name="Wang L."/>
            <person name="Qu L."/>
            <person name="Liu H."/>
            <person name="Sun Y."/>
            <person name="Le M."/>
            <person name="Wang Q."/>
            <person name="Wei S."/>
            <person name="Zheng Y."/>
            <person name="Lin W."/>
            <person name="Duan Y."/>
            <person name="Cao H."/>
            <person name="Xiong S."/>
            <person name="Wang X."/>
            <person name="Wei L."/>
            <person name="Li C."/>
            <person name="Ma Q."/>
            <person name="Ju M."/>
            <person name="Zhao R."/>
            <person name="Li G."/>
            <person name="Mu C."/>
            <person name="Tian Q."/>
            <person name="Mei H."/>
            <person name="Zhang T."/>
            <person name="Gao T."/>
            <person name="Zhang H."/>
        </authorList>
    </citation>
    <scope>NUCLEOTIDE SEQUENCE</scope>
    <source>
        <strain evidence="1">3651</strain>
    </source>
</reference>
<protein>
    <submittedName>
        <fullName evidence="1">Uncharacterized protein</fullName>
    </submittedName>
</protein>